<evidence type="ECO:0000313" key="2">
    <source>
        <dbReference type="Proteomes" id="UP001175211"/>
    </source>
</evidence>
<protein>
    <submittedName>
        <fullName evidence="1">Uncharacterized protein</fullName>
    </submittedName>
</protein>
<evidence type="ECO:0000313" key="1">
    <source>
        <dbReference type="EMBL" id="KAK0443042.1"/>
    </source>
</evidence>
<reference evidence="1" key="1">
    <citation type="submission" date="2023-06" db="EMBL/GenBank/DDBJ databases">
        <authorList>
            <consortium name="Lawrence Berkeley National Laboratory"/>
            <person name="Ahrendt S."/>
            <person name="Sahu N."/>
            <person name="Indic B."/>
            <person name="Wong-Bajracharya J."/>
            <person name="Merenyi Z."/>
            <person name="Ke H.-M."/>
            <person name="Monk M."/>
            <person name="Kocsube S."/>
            <person name="Drula E."/>
            <person name="Lipzen A."/>
            <person name="Balint B."/>
            <person name="Henrissat B."/>
            <person name="Andreopoulos B."/>
            <person name="Martin F.M."/>
            <person name="Harder C.B."/>
            <person name="Rigling D."/>
            <person name="Ford K.L."/>
            <person name="Foster G.D."/>
            <person name="Pangilinan J."/>
            <person name="Papanicolaou A."/>
            <person name="Barry K."/>
            <person name="LaButti K."/>
            <person name="Viragh M."/>
            <person name="Koriabine M."/>
            <person name="Yan M."/>
            <person name="Riley R."/>
            <person name="Champramary S."/>
            <person name="Plett K.L."/>
            <person name="Tsai I.J."/>
            <person name="Slot J."/>
            <person name="Sipos G."/>
            <person name="Plett J."/>
            <person name="Nagy L.G."/>
            <person name="Grigoriev I.V."/>
        </authorList>
    </citation>
    <scope>NUCLEOTIDE SEQUENCE</scope>
    <source>
        <strain evidence="1">CCBAS 213</strain>
    </source>
</reference>
<dbReference type="RefSeq" id="XP_060324536.1">
    <property type="nucleotide sequence ID" value="XM_060470174.1"/>
</dbReference>
<proteinExistence type="predicted"/>
<accession>A0AA39MQN5</accession>
<sequence length="152" mass="17025">MPSDPNQIQPPLLSFLHQHFSTYLSRSSSRVAVYGFIFLLAYWCRQPMFPSDGPLHHFLVSQHLDEMSCTQGCRNSVLRDLEQPMNCNGAKDQQCNQLISICFGVLCDDRVDRDATQSSDVGGGLVHVMSYSYIGVVASKYVFVGIDTMLLL</sequence>
<organism evidence="1 2">
    <name type="scientific">Armillaria tabescens</name>
    <name type="common">Ringless honey mushroom</name>
    <name type="synonym">Agaricus tabescens</name>
    <dbReference type="NCBI Taxonomy" id="1929756"/>
    <lineage>
        <taxon>Eukaryota</taxon>
        <taxon>Fungi</taxon>
        <taxon>Dikarya</taxon>
        <taxon>Basidiomycota</taxon>
        <taxon>Agaricomycotina</taxon>
        <taxon>Agaricomycetes</taxon>
        <taxon>Agaricomycetidae</taxon>
        <taxon>Agaricales</taxon>
        <taxon>Marasmiineae</taxon>
        <taxon>Physalacriaceae</taxon>
        <taxon>Desarmillaria</taxon>
    </lineage>
</organism>
<dbReference type="Proteomes" id="UP001175211">
    <property type="component" value="Unassembled WGS sequence"/>
</dbReference>
<dbReference type="AlphaFoldDB" id="A0AA39MQN5"/>
<keyword evidence="2" id="KW-1185">Reference proteome</keyword>
<name>A0AA39MQN5_ARMTA</name>
<dbReference type="GeneID" id="85353722"/>
<dbReference type="EMBL" id="JAUEPS010000061">
    <property type="protein sequence ID" value="KAK0443042.1"/>
    <property type="molecule type" value="Genomic_DNA"/>
</dbReference>
<gene>
    <name evidence="1" type="ORF">EV420DRAFT_1485154</name>
</gene>
<comment type="caution">
    <text evidence="1">The sequence shown here is derived from an EMBL/GenBank/DDBJ whole genome shotgun (WGS) entry which is preliminary data.</text>
</comment>